<keyword evidence="1" id="KW-0812">Transmembrane</keyword>
<dbReference type="Proteomes" id="UP000796880">
    <property type="component" value="Unassembled WGS sequence"/>
</dbReference>
<proteinExistence type="predicted"/>
<feature type="transmembrane region" description="Helical" evidence="1">
    <location>
        <begin position="147"/>
        <end position="168"/>
    </location>
</feature>
<keyword evidence="1" id="KW-0472">Membrane</keyword>
<accession>A0A8K0DML4</accession>
<organism evidence="2 3">
    <name type="scientific">Rhamnella rubrinervis</name>
    <dbReference type="NCBI Taxonomy" id="2594499"/>
    <lineage>
        <taxon>Eukaryota</taxon>
        <taxon>Viridiplantae</taxon>
        <taxon>Streptophyta</taxon>
        <taxon>Embryophyta</taxon>
        <taxon>Tracheophyta</taxon>
        <taxon>Spermatophyta</taxon>
        <taxon>Magnoliopsida</taxon>
        <taxon>eudicotyledons</taxon>
        <taxon>Gunneridae</taxon>
        <taxon>Pentapetalae</taxon>
        <taxon>rosids</taxon>
        <taxon>fabids</taxon>
        <taxon>Rosales</taxon>
        <taxon>Rhamnaceae</taxon>
        <taxon>rhamnoid group</taxon>
        <taxon>Rhamneae</taxon>
        <taxon>Rhamnella</taxon>
    </lineage>
</organism>
<evidence type="ECO:0000313" key="3">
    <source>
        <dbReference type="Proteomes" id="UP000796880"/>
    </source>
</evidence>
<dbReference type="EMBL" id="VOIH02000012">
    <property type="protein sequence ID" value="KAF3431521.1"/>
    <property type="molecule type" value="Genomic_DNA"/>
</dbReference>
<evidence type="ECO:0000313" key="2">
    <source>
        <dbReference type="EMBL" id="KAF3431521.1"/>
    </source>
</evidence>
<gene>
    <name evidence="2" type="ORF">FNV43_RR26252</name>
</gene>
<name>A0A8K0DML4_9ROSA</name>
<keyword evidence="1" id="KW-1133">Transmembrane helix</keyword>
<dbReference type="AlphaFoldDB" id="A0A8K0DML4"/>
<evidence type="ECO:0000256" key="1">
    <source>
        <dbReference type="SAM" id="Phobius"/>
    </source>
</evidence>
<comment type="caution">
    <text evidence="2">The sequence shown here is derived from an EMBL/GenBank/DDBJ whole genome shotgun (WGS) entry which is preliminary data.</text>
</comment>
<sequence>MAATRHLYAVTSRRLVPNSGYRGCDPLMDVHGMHRRMFSTRGTPAAGGLEAPPQNYNQDYHKPPDHHYINQDYYNPSVNHSKISRDEYFNNMSDQKHHLSEKDYEFKKLQQRIFRMEHDFARHCEKLHRYTVEIRDENEKLTNNLRFVLRNFVIYIYIYIVLVVFPYMNTLTCK</sequence>
<keyword evidence="3" id="KW-1185">Reference proteome</keyword>
<protein>
    <submittedName>
        <fullName evidence="2">Uncharacterized protein</fullName>
    </submittedName>
</protein>
<reference evidence="2" key="1">
    <citation type="submission" date="2020-03" db="EMBL/GenBank/DDBJ databases">
        <title>A high-quality chromosome-level genome assembly of a woody plant with both climbing and erect habits, Rhamnella rubrinervis.</title>
        <authorList>
            <person name="Lu Z."/>
            <person name="Yang Y."/>
            <person name="Zhu X."/>
            <person name="Sun Y."/>
        </authorList>
    </citation>
    <scope>NUCLEOTIDE SEQUENCE</scope>
    <source>
        <strain evidence="2">BYM</strain>
        <tissue evidence="2">Leaf</tissue>
    </source>
</reference>